<dbReference type="KEGG" id="ahg:AHOG_24905"/>
<sequence>MPSPRAAPPRVAVARRPVLLGYVGSTPDHHEDHHESEQRQAGDEQIDGEFVRAADHAAPTPSTVSEWVERPSPRG</sequence>
<dbReference type="Proteomes" id="UP000204221">
    <property type="component" value="Chromosome"/>
</dbReference>
<keyword evidence="3" id="KW-1185">Reference proteome</keyword>
<gene>
    <name evidence="2" type="ORF">AHOG_24905</name>
</gene>
<feature type="region of interest" description="Disordered" evidence="1">
    <location>
        <begin position="22"/>
        <end position="75"/>
    </location>
</feature>
<reference evidence="2 3" key="1">
    <citation type="submission" date="2017-07" db="EMBL/GenBank/DDBJ databases">
        <title>Complete genome sequence of Actinoalloteichus hoggarensis DSM 45943, type strain of Actinoalloteichus hoggarensis.</title>
        <authorList>
            <person name="Ruckert C."/>
            <person name="Nouioui I."/>
            <person name="Willmese J."/>
            <person name="van Wezel G."/>
            <person name="Klenk H.-P."/>
            <person name="Kalinowski J."/>
            <person name="Zotchev S.B."/>
        </authorList>
    </citation>
    <scope>NUCLEOTIDE SEQUENCE [LARGE SCALE GENOMIC DNA]</scope>
    <source>
        <strain evidence="2 3">DSM 45943</strain>
    </source>
</reference>
<protein>
    <submittedName>
        <fullName evidence="2">Uncharacterized protein</fullName>
    </submittedName>
</protein>
<organism evidence="2 3">
    <name type="scientific">Actinoalloteichus hoggarensis</name>
    <dbReference type="NCBI Taxonomy" id="1470176"/>
    <lineage>
        <taxon>Bacteria</taxon>
        <taxon>Bacillati</taxon>
        <taxon>Actinomycetota</taxon>
        <taxon>Actinomycetes</taxon>
        <taxon>Pseudonocardiales</taxon>
        <taxon>Pseudonocardiaceae</taxon>
        <taxon>Actinoalloteichus</taxon>
    </lineage>
</organism>
<dbReference type="AlphaFoldDB" id="A0A221WAI2"/>
<evidence type="ECO:0000256" key="1">
    <source>
        <dbReference type="SAM" id="MobiDB-lite"/>
    </source>
</evidence>
<evidence type="ECO:0000313" key="2">
    <source>
        <dbReference type="EMBL" id="ASO22586.1"/>
    </source>
</evidence>
<name>A0A221WAI2_9PSEU</name>
<feature type="compositionally biased region" description="Basic and acidic residues" evidence="1">
    <location>
        <begin position="27"/>
        <end position="42"/>
    </location>
</feature>
<evidence type="ECO:0000313" key="3">
    <source>
        <dbReference type="Proteomes" id="UP000204221"/>
    </source>
</evidence>
<dbReference type="EMBL" id="CP022521">
    <property type="protein sequence ID" value="ASO22586.1"/>
    <property type="molecule type" value="Genomic_DNA"/>
</dbReference>
<accession>A0A221WAI2</accession>
<proteinExistence type="predicted"/>